<dbReference type="InterPro" id="IPR033896">
    <property type="entry name" value="MEF2-like_N"/>
</dbReference>
<dbReference type="PROSITE" id="PS00350">
    <property type="entry name" value="MADS_BOX_1"/>
    <property type="match status" value="1"/>
</dbReference>
<keyword evidence="4" id="KW-0804">Transcription</keyword>
<dbReference type="InterPro" id="IPR050142">
    <property type="entry name" value="MADS-box/MEF2_TF"/>
</dbReference>
<dbReference type="PRINTS" id="PR00404">
    <property type="entry name" value="MADSDOMAIN"/>
</dbReference>
<dbReference type="AlphaFoldDB" id="A0AAV7FEV2"/>
<accession>A0AAV7FEV2</accession>
<keyword evidence="5" id="KW-0539">Nucleus</keyword>
<evidence type="ECO:0000313" key="9">
    <source>
        <dbReference type="Proteomes" id="UP000825729"/>
    </source>
</evidence>
<evidence type="ECO:0000256" key="2">
    <source>
        <dbReference type="ARBA" id="ARBA00023015"/>
    </source>
</evidence>
<dbReference type="InterPro" id="IPR036879">
    <property type="entry name" value="TF_MADSbox_sf"/>
</dbReference>
<name>A0AAV7FEV2_ARIFI</name>
<dbReference type="GO" id="GO:0045944">
    <property type="term" value="P:positive regulation of transcription by RNA polymerase II"/>
    <property type="evidence" value="ECO:0007669"/>
    <property type="project" value="InterPro"/>
</dbReference>
<feature type="domain" description="MADS-box" evidence="6">
    <location>
        <begin position="1"/>
        <end position="61"/>
    </location>
</feature>
<sequence>MGRGKIEIKRIENATSRQVTFSKRRGGLLKKAHELAVLCDAEVALIIFSSTGKLFEYSSTDVKRVLARYSRCANGCGSSLVGYKTEKQQNKEITTLKDEIRKLQTVNLQMMGKELTGLTLNELQHLENQLNEGMLSVKQRKEQILLEELEQSRLKEQRVNLENASLWKQVDELRGFRNPTSLGSYLEFSPFDRRKPMIKIDETITDTVCDDTFEKQRESDTSLHLGLSDVYHKGKEPEKVCSNDIEMQAAPAKFWNCGCFYNSQWLPCSGLTVFLHLVRYRTTASAHSYIEEFWGARQMFERTPISFTGFW</sequence>
<evidence type="ECO:0000259" key="6">
    <source>
        <dbReference type="PROSITE" id="PS50066"/>
    </source>
</evidence>
<dbReference type="Proteomes" id="UP000825729">
    <property type="component" value="Unassembled WGS sequence"/>
</dbReference>
<dbReference type="InterPro" id="IPR002487">
    <property type="entry name" value="TF_Kbox"/>
</dbReference>
<evidence type="ECO:0000256" key="1">
    <source>
        <dbReference type="ARBA" id="ARBA00004123"/>
    </source>
</evidence>
<comment type="caution">
    <text evidence="8">The sequence shown here is derived from an EMBL/GenBank/DDBJ whole genome shotgun (WGS) entry which is preliminary data.</text>
</comment>
<dbReference type="FunFam" id="3.40.1810.10:FF:000003">
    <property type="entry name" value="MADS-box transcription factor MADS-MC"/>
    <property type="match status" value="1"/>
</dbReference>
<evidence type="ECO:0000313" key="8">
    <source>
        <dbReference type="EMBL" id="KAG9458118.1"/>
    </source>
</evidence>
<dbReference type="GO" id="GO:0000977">
    <property type="term" value="F:RNA polymerase II transcription regulatory region sequence-specific DNA binding"/>
    <property type="evidence" value="ECO:0007669"/>
    <property type="project" value="InterPro"/>
</dbReference>
<gene>
    <name evidence="8" type="ORF">H6P81_002626</name>
</gene>
<proteinExistence type="predicted"/>
<dbReference type="InterPro" id="IPR002100">
    <property type="entry name" value="TF_MADSbox"/>
</dbReference>
<keyword evidence="3" id="KW-0238">DNA-binding</keyword>
<dbReference type="GO" id="GO:0005634">
    <property type="term" value="C:nucleus"/>
    <property type="evidence" value="ECO:0007669"/>
    <property type="project" value="UniProtKB-SubCell"/>
</dbReference>
<comment type="subcellular location">
    <subcellularLocation>
        <location evidence="1">Nucleus</location>
    </subcellularLocation>
</comment>
<dbReference type="Pfam" id="PF01486">
    <property type="entry name" value="K-box"/>
    <property type="match status" value="1"/>
</dbReference>
<dbReference type="CDD" id="cd00265">
    <property type="entry name" value="MADS_MEF2_like"/>
    <property type="match status" value="1"/>
</dbReference>
<dbReference type="Pfam" id="PF00319">
    <property type="entry name" value="SRF-TF"/>
    <property type="match status" value="1"/>
</dbReference>
<reference evidence="8 9" key="1">
    <citation type="submission" date="2021-07" db="EMBL/GenBank/DDBJ databases">
        <title>The Aristolochia fimbriata genome: insights into angiosperm evolution, floral development and chemical biosynthesis.</title>
        <authorList>
            <person name="Jiao Y."/>
        </authorList>
    </citation>
    <scope>NUCLEOTIDE SEQUENCE [LARGE SCALE GENOMIC DNA]</scope>
    <source>
        <strain evidence="8">IBCAS-2021</strain>
        <tissue evidence="8">Leaf</tissue>
    </source>
</reference>
<dbReference type="PROSITE" id="PS50066">
    <property type="entry name" value="MADS_BOX_2"/>
    <property type="match status" value="1"/>
</dbReference>
<dbReference type="PANTHER" id="PTHR48019">
    <property type="entry name" value="SERUM RESPONSE FACTOR HOMOLOG"/>
    <property type="match status" value="1"/>
</dbReference>
<feature type="domain" description="K-box" evidence="7">
    <location>
        <begin position="86"/>
        <end position="176"/>
    </location>
</feature>
<evidence type="ECO:0000256" key="5">
    <source>
        <dbReference type="ARBA" id="ARBA00023242"/>
    </source>
</evidence>
<dbReference type="SUPFAM" id="SSF55455">
    <property type="entry name" value="SRF-like"/>
    <property type="match status" value="1"/>
</dbReference>
<dbReference type="EMBL" id="JAINDJ010000002">
    <property type="protein sequence ID" value="KAG9458118.1"/>
    <property type="molecule type" value="Genomic_DNA"/>
</dbReference>
<dbReference type="SMART" id="SM00432">
    <property type="entry name" value="MADS"/>
    <property type="match status" value="1"/>
</dbReference>
<dbReference type="GO" id="GO:0046983">
    <property type="term" value="F:protein dimerization activity"/>
    <property type="evidence" value="ECO:0007669"/>
    <property type="project" value="InterPro"/>
</dbReference>
<evidence type="ECO:0000259" key="7">
    <source>
        <dbReference type="PROSITE" id="PS51297"/>
    </source>
</evidence>
<dbReference type="GO" id="GO:0003700">
    <property type="term" value="F:DNA-binding transcription factor activity"/>
    <property type="evidence" value="ECO:0007669"/>
    <property type="project" value="InterPro"/>
</dbReference>
<organism evidence="8 9">
    <name type="scientific">Aristolochia fimbriata</name>
    <name type="common">White veined hardy Dutchman's pipe vine</name>
    <dbReference type="NCBI Taxonomy" id="158543"/>
    <lineage>
        <taxon>Eukaryota</taxon>
        <taxon>Viridiplantae</taxon>
        <taxon>Streptophyta</taxon>
        <taxon>Embryophyta</taxon>
        <taxon>Tracheophyta</taxon>
        <taxon>Spermatophyta</taxon>
        <taxon>Magnoliopsida</taxon>
        <taxon>Magnoliidae</taxon>
        <taxon>Piperales</taxon>
        <taxon>Aristolochiaceae</taxon>
        <taxon>Aristolochia</taxon>
    </lineage>
</organism>
<evidence type="ECO:0000256" key="3">
    <source>
        <dbReference type="ARBA" id="ARBA00023125"/>
    </source>
</evidence>
<protein>
    <submittedName>
        <fullName evidence="8">Uncharacterized protein</fullName>
    </submittedName>
</protein>
<dbReference type="PROSITE" id="PS51297">
    <property type="entry name" value="K_BOX"/>
    <property type="match status" value="1"/>
</dbReference>
<evidence type="ECO:0000256" key="4">
    <source>
        <dbReference type="ARBA" id="ARBA00023163"/>
    </source>
</evidence>
<keyword evidence="9" id="KW-1185">Reference proteome</keyword>
<keyword evidence="2" id="KW-0805">Transcription regulation</keyword>
<dbReference type="Gene3D" id="3.40.1810.10">
    <property type="entry name" value="Transcription factor, MADS-box"/>
    <property type="match status" value="1"/>
</dbReference>